<dbReference type="Proteomes" id="UP000275078">
    <property type="component" value="Unassembled WGS sequence"/>
</dbReference>
<evidence type="ECO:0000313" key="2">
    <source>
        <dbReference type="EMBL" id="RPA76550.1"/>
    </source>
</evidence>
<gene>
    <name evidence="2" type="ORF">BJ508DRAFT_182701</name>
</gene>
<protein>
    <submittedName>
        <fullName evidence="2">Uncharacterized protein</fullName>
    </submittedName>
</protein>
<dbReference type="AlphaFoldDB" id="A0A3N4HXI0"/>
<evidence type="ECO:0000256" key="1">
    <source>
        <dbReference type="SAM" id="MobiDB-lite"/>
    </source>
</evidence>
<feature type="compositionally biased region" description="Basic and acidic residues" evidence="1">
    <location>
        <begin position="186"/>
        <end position="196"/>
    </location>
</feature>
<feature type="region of interest" description="Disordered" evidence="1">
    <location>
        <begin position="147"/>
        <end position="338"/>
    </location>
</feature>
<feature type="compositionally biased region" description="Low complexity" evidence="1">
    <location>
        <begin position="147"/>
        <end position="185"/>
    </location>
</feature>
<proteinExistence type="predicted"/>
<feature type="compositionally biased region" description="Polar residues" evidence="1">
    <location>
        <begin position="260"/>
        <end position="270"/>
    </location>
</feature>
<evidence type="ECO:0000313" key="3">
    <source>
        <dbReference type="Proteomes" id="UP000275078"/>
    </source>
</evidence>
<feature type="compositionally biased region" description="Low complexity" evidence="1">
    <location>
        <begin position="312"/>
        <end position="334"/>
    </location>
</feature>
<feature type="compositionally biased region" description="Basic residues" evidence="1">
    <location>
        <begin position="226"/>
        <end position="236"/>
    </location>
</feature>
<organism evidence="2 3">
    <name type="scientific">Ascobolus immersus RN42</name>
    <dbReference type="NCBI Taxonomy" id="1160509"/>
    <lineage>
        <taxon>Eukaryota</taxon>
        <taxon>Fungi</taxon>
        <taxon>Dikarya</taxon>
        <taxon>Ascomycota</taxon>
        <taxon>Pezizomycotina</taxon>
        <taxon>Pezizomycetes</taxon>
        <taxon>Pezizales</taxon>
        <taxon>Ascobolaceae</taxon>
        <taxon>Ascobolus</taxon>
    </lineage>
</organism>
<reference evidence="2 3" key="1">
    <citation type="journal article" date="2018" name="Nat. Ecol. Evol.">
        <title>Pezizomycetes genomes reveal the molecular basis of ectomycorrhizal truffle lifestyle.</title>
        <authorList>
            <person name="Murat C."/>
            <person name="Payen T."/>
            <person name="Noel B."/>
            <person name="Kuo A."/>
            <person name="Morin E."/>
            <person name="Chen J."/>
            <person name="Kohler A."/>
            <person name="Krizsan K."/>
            <person name="Balestrini R."/>
            <person name="Da Silva C."/>
            <person name="Montanini B."/>
            <person name="Hainaut M."/>
            <person name="Levati E."/>
            <person name="Barry K.W."/>
            <person name="Belfiori B."/>
            <person name="Cichocki N."/>
            <person name="Clum A."/>
            <person name="Dockter R.B."/>
            <person name="Fauchery L."/>
            <person name="Guy J."/>
            <person name="Iotti M."/>
            <person name="Le Tacon F."/>
            <person name="Lindquist E.A."/>
            <person name="Lipzen A."/>
            <person name="Malagnac F."/>
            <person name="Mello A."/>
            <person name="Molinier V."/>
            <person name="Miyauchi S."/>
            <person name="Poulain J."/>
            <person name="Riccioni C."/>
            <person name="Rubini A."/>
            <person name="Sitrit Y."/>
            <person name="Splivallo R."/>
            <person name="Traeger S."/>
            <person name="Wang M."/>
            <person name="Zifcakova L."/>
            <person name="Wipf D."/>
            <person name="Zambonelli A."/>
            <person name="Paolocci F."/>
            <person name="Nowrousian M."/>
            <person name="Ottonello S."/>
            <person name="Baldrian P."/>
            <person name="Spatafora J.W."/>
            <person name="Henrissat B."/>
            <person name="Nagy L.G."/>
            <person name="Aury J.M."/>
            <person name="Wincker P."/>
            <person name="Grigoriev I.V."/>
            <person name="Bonfante P."/>
            <person name="Martin F.M."/>
        </authorList>
    </citation>
    <scope>NUCLEOTIDE SEQUENCE [LARGE SCALE GENOMIC DNA]</scope>
    <source>
        <strain evidence="2 3">RN42</strain>
    </source>
</reference>
<dbReference type="EMBL" id="ML119742">
    <property type="protein sequence ID" value="RPA76550.1"/>
    <property type="molecule type" value="Genomic_DNA"/>
</dbReference>
<name>A0A3N4HXI0_ASCIM</name>
<sequence length="598" mass="65588">MVPGEASHMCFGPCQTTFNTKIEYYRHRVHSTCYEYLDESLRLQYFDELEMEENATQKFDLPTELPRPQDWESYSSLTGVSNLSAANSLVAGQDLSFPYIPGDPLGSSDSPFRSETQIDSYPATTLAPISRWDVCAGTAPYNTAMSYASSSNSSASGHNFSGTSSASYSSCSSVSSGRSDSGIESSPKRTERESHATNHSIAGPNLPLSGNPAPVHSLAPETSSRRTGRYSHRGHQQHYASAGIRNEIPNRPKKPESLPGQGSVNANSHSQKAHDPVHSHPSGQHYKMGTQGYGSSAHAQTKSDIPHKTHHGSQSVSGPSSNYSGRSSSSRNPGCLLGSKDMGYETGAPELANVGCPKVTSKLTASYRGAHNEGISKLPPSPFDCFKSDAAKDLVLTRPGRDFYAERDGRKRLLNVTPARAPEERILKSTCLIAGCYSTKDGQVVGTNWESSLRLSDGRRGRLYPIGPKLLLLENLHYTALHKCAELQGLYTTYFPEDRVRGEIITTREQRLRDGEWLKDKSIPPVLSWLKSQAKENGEKVRDDESVIFEMAAEKDLKRGGIHDLVLQGAHAAFIRNKDREPDPRYRDIPDYMSGCHS</sequence>
<feature type="compositionally biased region" description="Polar residues" evidence="1">
    <location>
        <begin position="293"/>
        <end position="303"/>
    </location>
</feature>
<accession>A0A3N4HXI0</accession>
<keyword evidence="3" id="KW-1185">Reference proteome</keyword>